<evidence type="ECO:0000259" key="5">
    <source>
        <dbReference type="PROSITE" id="PS50949"/>
    </source>
</evidence>
<keyword evidence="1" id="KW-0805">Transcription regulation</keyword>
<evidence type="ECO:0000256" key="4">
    <source>
        <dbReference type="SAM" id="MobiDB-lite"/>
    </source>
</evidence>
<evidence type="ECO:0000313" key="7">
    <source>
        <dbReference type="Proteomes" id="UP000248916"/>
    </source>
</evidence>
<evidence type="ECO:0000256" key="3">
    <source>
        <dbReference type="ARBA" id="ARBA00023163"/>
    </source>
</evidence>
<feature type="domain" description="HTH gntR-type" evidence="5">
    <location>
        <begin position="21"/>
        <end position="88"/>
    </location>
</feature>
<name>A0A2W7NG93_9RHOB</name>
<keyword evidence="7" id="KW-1185">Reference proteome</keyword>
<comment type="caution">
    <text evidence="6">The sequence shown here is derived from an EMBL/GenBank/DDBJ whole genome shotgun (WGS) entry which is preliminary data.</text>
</comment>
<accession>A0A2W7NG93</accession>
<proteinExistence type="predicted"/>
<dbReference type="RefSeq" id="WP_111536963.1">
    <property type="nucleotide sequence ID" value="NZ_QKZL01000005.1"/>
</dbReference>
<dbReference type="Pfam" id="PF07729">
    <property type="entry name" value="FCD"/>
    <property type="match status" value="1"/>
</dbReference>
<dbReference type="InterPro" id="IPR011711">
    <property type="entry name" value="GntR_C"/>
</dbReference>
<reference evidence="6 7" key="1">
    <citation type="submission" date="2018-06" db="EMBL/GenBank/DDBJ databases">
        <title>Genomic Encyclopedia of Archaeal and Bacterial Type Strains, Phase II (KMG-II): from individual species to whole genera.</title>
        <authorList>
            <person name="Goeker M."/>
        </authorList>
    </citation>
    <scope>NUCLEOTIDE SEQUENCE [LARGE SCALE GENOMIC DNA]</scope>
    <source>
        <strain evidence="6 7">DSM 22009</strain>
    </source>
</reference>
<dbReference type="GO" id="GO:0003700">
    <property type="term" value="F:DNA-binding transcription factor activity"/>
    <property type="evidence" value="ECO:0007669"/>
    <property type="project" value="InterPro"/>
</dbReference>
<dbReference type="Gene3D" id="1.10.10.10">
    <property type="entry name" value="Winged helix-like DNA-binding domain superfamily/Winged helix DNA-binding domain"/>
    <property type="match status" value="1"/>
</dbReference>
<evidence type="ECO:0000256" key="1">
    <source>
        <dbReference type="ARBA" id="ARBA00023015"/>
    </source>
</evidence>
<dbReference type="PROSITE" id="PS50949">
    <property type="entry name" value="HTH_GNTR"/>
    <property type="match status" value="1"/>
</dbReference>
<evidence type="ECO:0000313" key="6">
    <source>
        <dbReference type="EMBL" id="PZX17197.1"/>
    </source>
</evidence>
<feature type="region of interest" description="Disordered" evidence="4">
    <location>
        <begin position="1"/>
        <end position="20"/>
    </location>
</feature>
<sequence>MTEGRTAWRDGTGAGSPETAELPEVQLARALEAEVIAGRFAPGSRLREEDIAGRHGASRHHVRAALMALERTGLVERERNKGARIRTFTAKAVRQLYDVREMLTRQAALRVSLPIDAAKMADLRELQAGHDAAITTGDPVAIHFANDRFHHALFDLCGNPYLIELLRAAMNQTYLIRAATTADAARLETARREHHMMIDLLGGTDGWAFAELGVAHLRPSQEAYLARLTPGPEDRRRRRPAR</sequence>
<dbReference type="SMART" id="SM00895">
    <property type="entry name" value="FCD"/>
    <property type="match status" value="1"/>
</dbReference>
<dbReference type="InterPro" id="IPR000524">
    <property type="entry name" value="Tscrpt_reg_HTH_GntR"/>
</dbReference>
<keyword evidence="3" id="KW-0804">Transcription</keyword>
<dbReference type="GO" id="GO:0003677">
    <property type="term" value="F:DNA binding"/>
    <property type="evidence" value="ECO:0007669"/>
    <property type="project" value="UniProtKB-KW"/>
</dbReference>
<dbReference type="InterPro" id="IPR008920">
    <property type="entry name" value="TF_FadR/GntR_C"/>
</dbReference>
<organism evidence="6 7">
    <name type="scientific">Palleronia aestuarii</name>
    <dbReference type="NCBI Taxonomy" id="568105"/>
    <lineage>
        <taxon>Bacteria</taxon>
        <taxon>Pseudomonadati</taxon>
        <taxon>Pseudomonadota</taxon>
        <taxon>Alphaproteobacteria</taxon>
        <taxon>Rhodobacterales</taxon>
        <taxon>Roseobacteraceae</taxon>
        <taxon>Palleronia</taxon>
    </lineage>
</organism>
<dbReference type="EMBL" id="QKZL01000005">
    <property type="protein sequence ID" value="PZX17197.1"/>
    <property type="molecule type" value="Genomic_DNA"/>
</dbReference>
<evidence type="ECO:0000256" key="2">
    <source>
        <dbReference type="ARBA" id="ARBA00023125"/>
    </source>
</evidence>
<dbReference type="SUPFAM" id="SSF48008">
    <property type="entry name" value="GntR ligand-binding domain-like"/>
    <property type="match status" value="1"/>
</dbReference>
<dbReference type="PANTHER" id="PTHR43537">
    <property type="entry name" value="TRANSCRIPTIONAL REGULATOR, GNTR FAMILY"/>
    <property type="match status" value="1"/>
</dbReference>
<dbReference type="InterPro" id="IPR036390">
    <property type="entry name" value="WH_DNA-bd_sf"/>
</dbReference>
<protein>
    <submittedName>
        <fullName evidence="6">DNA-binding GntR family transcriptional regulator</fullName>
    </submittedName>
</protein>
<dbReference type="Proteomes" id="UP000248916">
    <property type="component" value="Unassembled WGS sequence"/>
</dbReference>
<dbReference type="PANTHER" id="PTHR43537:SF49">
    <property type="entry name" value="TRANSCRIPTIONAL REGULATORY PROTEIN"/>
    <property type="match status" value="1"/>
</dbReference>
<dbReference type="Pfam" id="PF00392">
    <property type="entry name" value="GntR"/>
    <property type="match status" value="1"/>
</dbReference>
<dbReference type="SUPFAM" id="SSF46785">
    <property type="entry name" value="Winged helix' DNA-binding domain"/>
    <property type="match status" value="1"/>
</dbReference>
<dbReference type="AlphaFoldDB" id="A0A2W7NG93"/>
<dbReference type="Gene3D" id="1.20.120.530">
    <property type="entry name" value="GntR ligand-binding domain-like"/>
    <property type="match status" value="1"/>
</dbReference>
<dbReference type="InterPro" id="IPR036388">
    <property type="entry name" value="WH-like_DNA-bd_sf"/>
</dbReference>
<dbReference type="SMART" id="SM00345">
    <property type="entry name" value="HTH_GNTR"/>
    <property type="match status" value="1"/>
</dbReference>
<keyword evidence="2 6" id="KW-0238">DNA-binding</keyword>
<dbReference type="OrthoDB" id="8638122at2"/>
<gene>
    <name evidence="6" type="ORF">LX81_01829</name>
</gene>
<dbReference type="CDD" id="cd07377">
    <property type="entry name" value="WHTH_GntR"/>
    <property type="match status" value="1"/>
</dbReference>